<reference evidence="2 3" key="1">
    <citation type="journal article" date="2024" name="J Genomics">
        <title>Draft genome sequencing and assembly of Favolaschia claudopus CIRM-BRFM 2984 isolated from oak limbs.</title>
        <authorList>
            <person name="Navarro D."/>
            <person name="Drula E."/>
            <person name="Chaduli D."/>
            <person name="Cazenave R."/>
            <person name="Ahrendt S."/>
            <person name="Wang J."/>
            <person name="Lipzen A."/>
            <person name="Daum C."/>
            <person name="Barry K."/>
            <person name="Grigoriev I.V."/>
            <person name="Favel A."/>
            <person name="Rosso M.N."/>
            <person name="Martin F."/>
        </authorList>
    </citation>
    <scope>NUCLEOTIDE SEQUENCE [LARGE SCALE GENOMIC DNA]</scope>
    <source>
        <strain evidence="2 3">CIRM-BRFM 2984</strain>
    </source>
</reference>
<dbReference type="AlphaFoldDB" id="A0AAV9ZDX8"/>
<keyword evidence="3" id="KW-1185">Reference proteome</keyword>
<gene>
    <name evidence="2" type="ORF">R3P38DRAFT_3120506</name>
</gene>
<feature type="chain" id="PRO_5043451964" description="Glycoside hydrolase 131 catalytic N-terminal domain-containing protein" evidence="1">
    <location>
        <begin position="21"/>
        <end position="296"/>
    </location>
</feature>
<accession>A0AAV9ZDX8</accession>
<keyword evidence="1" id="KW-0732">Signal</keyword>
<dbReference type="Proteomes" id="UP001362999">
    <property type="component" value="Unassembled WGS sequence"/>
</dbReference>
<evidence type="ECO:0000256" key="1">
    <source>
        <dbReference type="SAM" id="SignalP"/>
    </source>
</evidence>
<name>A0AAV9ZDX8_9AGAR</name>
<proteinExistence type="predicted"/>
<organism evidence="2 3">
    <name type="scientific">Favolaschia claudopus</name>
    <dbReference type="NCBI Taxonomy" id="2862362"/>
    <lineage>
        <taxon>Eukaryota</taxon>
        <taxon>Fungi</taxon>
        <taxon>Dikarya</taxon>
        <taxon>Basidiomycota</taxon>
        <taxon>Agaricomycotina</taxon>
        <taxon>Agaricomycetes</taxon>
        <taxon>Agaricomycetidae</taxon>
        <taxon>Agaricales</taxon>
        <taxon>Marasmiineae</taxon>
        <taxon>Mycenaceae</taxon>
        <taxon>Favolaschia</taxon>
    </lineage>
</organism>
<evidence type="ECO:0008006" key="4">
    <source>
        <dbReference type="Google" id="ProtNLM"/>
    </source>
</evidence>
<dbReference type="EMBL" id="JAWWNJ010000162">
    <property type="protein sequence ID" value="KAK6978037.1"/>
    <property type="molecule type" value="Genomic_DNA"/>
</dbReference>
<comment type="caution">
    <text evidence="2">The sequence shown here is derived from an EMBL/GenBank/DDBJ whole genome shotgun (WGS) entry which is preliminary data.</text>
</comment>
<feature type="signal peptide" evidence="1">
    <location>
        <begin position="1"/>
        <end position="20"/>
    </location>
</feature>
<sequence>MHFFRSLLASAVVLYHTAHALTPVGHTPSGKPIYIAPNGSKAKQVDSDFKIFAPNGTLIHTFANIVPKSSKERSPAGLLRRQGLSNAGASVSLTNTSDLLEAFNTSMTIPPNPATFDSQLMWMSASVIAADDTGAPFASVRAVIQYGASALQGGPFWTIAAQLELLPDAGGILQIAPIGFDPTVSVGTTIPTSITHRDEGDDLFWYLALFDSIPGGPQIEVGFVNPVVSAVAGMEEEGVTQSSDYPLEPFRFEKTNLALTSGFPDIEWNVSVDPVSEAYVTVDVDGSENAEISIHF</sequence>
<protein>
    <recommendedName>
        <fullName evidence="4">Glycoside hydrolase 131 catalytic N-terminal domain-containing protein</fullName>
    </recommendedName>
</protein>
<evidence type="ECO:0000313" key="2">
    <source>
        <dbReference type="EMBL" id="KAK6978037.1"/>
    </source>
</evidence>
<evidence type="ECO:0000313" key="3">
    <source>
        <dbReference type="Proteomes" id="UP001362999"/>
    </source>
</evidence>